<accession>A0AAJ0G6K2</accession>
<reference evidence="2" key="1">
    <citation type="submission" date="2023-04" db="EMBL/GenBank/DDBJ databases">
        <title>Black Yeasts Isolated from many extreme environments.</title>
        <authorList>
            <person name="Coleine C."/>
            <person name="Stajich J.E."/>
            <person name="Selbmann L."/>
        </authorList>
    </citation>
    <scope>NUCLEOTIDE SEQUENCE</scope>
    <source>
        <strain evidence="2">CCFEE 5312</strain>
    </source>
</reference>
<proteinExistence type="predicted"/>
<evidence type="ECO:0000313" key="3">
    <source>
        <dbReference type="Proteomes" id="UP001271007"/>
    </source>
</evidence>
<gene>
    <name evidence="2" type="ORF">LTR09_012733</name>
</gene>
<evidence type="ECO:0000313" key="2">
    <source>
        <dbReference type="EMBL" id="KAK3045721.1"/>
    </source>
</evidence>
<comment type="caution">
    <text evidence="2">The sequence shown here is derived from an EMBL/GenBank/DDBJ whole genome shotgun (WGS) entry which is preliminary data.</text>
</comment>
<dbReference type="EMBL" id="JAWDJX010000162">
    <property type="protein sequence ID" value="KAK3045721.1"/>
    <property type="molecule type" value="Genomic_DNA"/>
</dbReference>
<dbReference type="Proteomes" id="UP001271007">
    <property type="component" value="Unassembled WGS sequence"/>
</dbReference>
<evidence type="ECO:0000256" key="1">
    <source>
        <dbReference type="SAM" id="MobiDB-lite"/>
    </source>
</evidence>
<organism evidence="2 3">
    <name type="scientific">Extremus antarcticus</name>
    <dbReference type="NCBI Taxonomy" id="702011"/>
    <lineage>
        <taxon>Eukaryota</taxon>
        <taxon>Fungi</taxon>
        <taxon>Dikarya</taxon>
        <taxon>Ascomycota</taxon>
        <taxon>Pezizomycotina</taxon>
        <taxon>Dothideomycetes</taxon>
        <taxon>Dothideomycetidae</taxon>
        <taxon>Mycosphaerellales</taxon>
        <taxon>Extremaceae</taxon>
        <taxon>Extremus</taxon>
    </lineage>
</organism>
<name>A0AAJ0G6K2_9PEZI</name>
<dbReference type="AlphaFoldDB" id="A0AAJ0G6K2"/>
<feature type="region of interest" description="Disordered" evidence="1">
    <location>
        <begin position="100"/>
        <end position="185"/>
    </location>
</feature>
<feature type="region of interest" description="Disordered" evidence="1">
    <location>
        <begin position="1"/>
        <end position="28"/>
    </location>
</feature>
<feature type="compositionally biased region" description="Polar residues" evidence="1">
    <location>
        <begin position="11"/>
        <end position="28"/>
    </location>
</feature>
<protein>
    <submittedName>
        <fullName evidence="2">Uncharacterized protein</fullName>
    </submittedName>
</protein>
<sequence>MRAQDGHQAGEASSGTEHPRGTSCSQDKSSADVIDFRVTLTYDVRARNSYQGDLEHAVTSYIPDSTDSLFNDVFYRATCTNAIVVPLLQYKAITKPPTRNQQATGAALPSAISMSPSSPRRKKRKKHHDADATVDLHVGNSYDGATRDDDAALGTATDINASLVGTEDPRQDSVSITEEAPTSVE</sequence>
<keyword evidence="3" id="KW-1185">Reference proteome</keyword>